<gene>
    <name evidence="8" type="ORF">FHL15_008598</name>
</gene>
<evidence type="ECO:0000313" key="8">
    <source>
        <dbReference type="EMBL" id="TRX90429.1"/>
    </source>
</evidence>
<comment type="pathway">
    <text evidence="1">Secondary metabolite biosynthesis.</text>
</comment>
<dbReference type="SUPFAM" id="SSF51905">
    <property type="entry name" value="FAD/NAD(P)-binding domain"/>
    <property type="match status" value="1"/>
</dbReference>
<evidence type="ECO:0000256" key="1">
    <source>
        <dbReference type="ARBA" id="ARBA00005179"/>
    </source>
</evidence>
<dbReference type="PANTHER" id="PTHR43747">
    <property type="entry name" value="FAD-BINDING PROTEIN"/>
    <property type="match status" value="1"/>
</dbReference>
<dbReference type="GO" id="GO:0016491">
    <property type="term" value="F:oxidoreductase activity"/>
    <property type="evidence" value="ECO:0007669"/>
    <property type="project" value="UniProtKB-KW"/>
</dbReference>
<feature type="domain" description="FAD-binding" evidence="7">
    <location>
        <begin position="24"/>
        <end position="379"/>
    </location>
</feature>
<reference evidence="9" key="1">
    <citation type="submission" date="2019-06" db="EMBL/GenBank/DDBJ databases">
        <title>Draft genome sequence of the griseofulvin-producing fungus Xylaria cubensis strain G536.</title>
        <authorList>
            <person name="Mead M.E."/>
            <person name="Raja H.A."/>
            <person name="Steenwyk J.L."/>
            <person name="Knowles S.L."/>
            <person name="Oberlies N.H."/>
            <person name="Rokas A."/>
        </authorList>
    </citation>
    <scope>NUCLEOTIDE SEQUENCE [LARGE SCALE GENOMIC DNA]</scope>
    <source>
        <strain evidence="9">G536</strain>
    </source>
</reference>
<keyword evidence="5" id="KW-0560">Oxidoreductase</keyword>
<dbReference type="PANTHER" id="PTHR43747:SF5">
    <property type="entry name" value="FAD-BINDING DOMAIN-CONTAINING PROTEIN"/>
    <property type="match status" value="1"/>
</dbReference>
<dbReference type="GO" id="GO:0071949">
    <property type="term" value="F:FAD binding"/>
    <property type="evidence" value="ECO:0007669"/>
    <property type="project" value="InterPro"/>
</dbReference>
<accession>A0A553HR46</accession>
<evidence type="ECO:0000256" key="5">
    <source>
        <dbReference type="ARBA" id="ARBA00023002"/>
    </source>
</evidence>
<evidence type="ECO:0000256" key="4">
    <source>
        <dbReference type="ARBA" id="ARBA00022827"/>
    </source>
</evidence>
<feature type="region of interest" description="Disordered" evidence="6">
    <location>
        <begin position="158"/>
        <end position="177"/>
    </location>
</feature>
<keyword evidence="3" id="KW-0285">Flavoprotein</keyword>
<keyword evidence="9" id="KW-1185">Reference proteome</keyword>
<protein>
    <recommendedName>
        <fullName evidence="7">FAD-binding domain-containing protein</fullName>
    </recommendedName>
</protein>
<evidence type="ECO:0000259" key="7">
    <source>
        <dbReference type="Pfam" id="PF01494"/>
    </source>
</evidence>
<evidence type="ECO:0000313" key="9">
    <source>
        <dbReference type="Proteomes" id="UP000319160"/>
    </source>
</evidence>
<name>A0A553HR46_9PEZI</name>
<dbReference type="Proteomes" id="UP000319160">
    <property type="component" value="Unassembled WGS sequence"/>
</dbReference>
<dbReference type="Gene3D" id="3.50.50.60">
    <property type="entry name" value="FAD/NAD(P)-binding domain"/>
    <property type="match status" value="1"/>
</dbReference>
<keyword evidence="4" id="KW-0274">FAD</keyword>
<dbReference type="OrthoDB" id="3340390at2759"/>
<dbReference type="EMBL" id="VFLP01000055">
    <property type="protein sequence ID" value="TRX90429.1"/>
    <property type="molecule type" value="Genomic_DNA"/>
</dbReference>
<dbReference type="AlphaFoldDB" id="A0A553HR46"/>
<proteinExistence type="inferred from homology"/>
<evidence type="ECO:0000256" key="2">
    <source>
        <dbReference type="ARBA" id="ARBA00005706"/>
    </source>
</evidence>
<dbReference type="PRINTS" id="PR00420">
    <property type="entry name" value="RNGMNOXGNASE"/>
</dbReference>
<dbReference type="InterPro" id="IPR050816">
    <property type="entry name" value="Flavin-dep_Halogenase_NPB"/>
</dbReference>
<dbReference type="Pfam" id="PF01494">
    <property type="entry name" value="FAD_binding_3"/>
    <property type="match status" value="1"/>
</dbReference>
<comment type="similarity">
    <text evidence="2">Belongs to the flavin-dependent halogenase family.</text>
</comment>
<comment type="caution">
    <text evidence="8">The sequence shown here is derived from an EMBL/GenBank/DDBJ whole genome shotgun (WGS) entry which is preliminary data.</text>
</comment>
<evidence type="ECO:0000256" key="3">
    <source>
        <dbReference type="ARBA" id="ARBA00022630"/>
    </source>
</evidence>
<dbReference type="InterPro" id="IPR002938">
    <property type="entry name" value="FAD-bd"/>
</dbReference>
<dbReference type="InterPro" id="IPR036188">
    <property type="entry name" value="FAD/NAD-bd_sf"/>
</dbReference>
<organism evidence="8 9">
    <name type="scientific">Xylaria flabelliformis</name>
    <dbReference type="NCBI Taxonomy" id="2512241"/>
    <lineage>
        <taxon>Eukaryota</taxon>
        <taxon>Fungi</taxon>
        <taxon>Dikarya</taxon>
        <taxon>Ascomycota</taxon>
        <taxon>Pezizomycotina</taxon>
        <taxon>Sordariomycetes</taxon>
        <taxon>Xylariomycetidae</taxon>
        <taxon>Xylariales</taxon>
        <taxon>Xylariaceae</taxon>
        <taxon>Xylaria</taxon>
    </lineage>
</organism>
<evidence type="ECO:0000256" key="6">
    <source>
        <dbReference type="SAM" id="MobiDB-lite"/>
    </source>
</evidence>
<sequence length="542" mass="58786">MCPVDFYDSSTRAGATGTSIPAQCEVLVIGGGPAGSYTASVLAREGIDTVLLEADSFPRYHIGESLLPSMKYFLEFIDLYEKFDAHGFVHKNGSTFKFNSKKPGFTDFLAAGGAGNHSWNVVRSEADHLIFKHARECGAKVFDKTKVNEIEFERSETVTNGNSNGVKKDTPATPLGKPVAATWSQKESGRSGTIKFKYLVDASGRNGIVSQKYMKNRRYNQGLKSIAIWGYFMNAEHHGPGVGDPFFEALSDGSGWAWLIPLHNGTVSVGLTIKQHLVAPKKKALGGLGTKDFYLHVLKNETPVIAGHLEKAELVSDELRTASDWSYSASEYASQNIRIAGDAGCFIDPLYSSGVHLAVNSGLSAAVTICAAMKGQCTEEEAMLWHTLKVAEGYTRFLLVVTGSLDQIYGREEHILSPMEDPGFDDAFEHFKPIIQGIIEAGGNLTRHEISKSVGFCTSVISKVDGGCLSDLDVDKEGQRGAAVTVHGKGNGKVVDERVDATIMKIVRIHRVQNLDLFAQDVINGMAPNMRRGELGLKLVSS</sequence>